<dbReference type="PANTHER" id="PTHR21545:SF10">
    <property type="entry name" value="LIGAND-DEPENDENT NUCLEAR RECEPTOR COREPRESSOR-LIKE PROTEIN"/>
    <property type="match status" value="1"/>
</dbReference>
<keyword evidence="6" id="KW-0675">Receptor</keyword>
<feature type="region of interest" description="Disordered" evidence="5">
    <location>
        <begin position="801"/>
        <end position="863"/>
    </location>
</feature>
<protein>
    <submittedName>
        <fullName evidence="6">Ligand-dependent nuclear receptor corepressor-like protein</fullName>
    </submittedName>
</protein>
<gene>
    <name evidence="6" type="ORF">IRJ41_014267</name>
</gene>
<feature type="compositionally biased region" description="Basic and acidic residues" evidence="5">
    <location>
        <begin position="854"/>
        <end position="863"/>
    </location>
</feature>
<feature type="compositionally biased region" description="Basic and acidic residues" evidence="5">
    <location>
        <begin position="667"/>
        <end position="681"/>
    </location>
</feature>
<feature type="region of interest" description="Disordered" evidence="5">
    <location>
        <begin position="205"/>
        <end position="241"/>
    </location>
</feature>
<feature type="compositionally biased region" description="Basic and acidic residues" evidence="5">
    <location>
        <begin position="229"/>
        <end position="241"/>
    </location>
</feature>
<dbReference type="GO" id="GO:0006357">
    <property type="term" value="P:regulation of transcription by RNA polymerase II"/>
    <property type="evidence" value="ECO:0007669"/>
    <property type="project" value="TreeGrafter"/>
</dbReference>
<dbReference type="GO" id="GO:0003677">
    <property type="term" value="F:DNA binding"/>
    <property type="evidence" value="ECO:0007669"/>
    <property type="project" value="UniProtKB-KW"/>
</dbReference>
<feature type="compositionally biased region" description="Low complexity" evidence="5">
    <location>
        <begin position="837"/>
        <end position="853"/>
    </location>
</feature>
<evidence type="ECO:0000256" key="4">
    <source>
        <dbReference type="ARBA" id="ARBA00023242"/>
    </source>
</evidence>
<feature type="compositionally biased region" description="Basic and acidic residues" evidence="5">
    <location>
        <begin position="1243"/>
        <end position="1252"/>
    </location>
</feature>
<organism evidence="6 7">
    <name type="scientific">Triplophysa rosa</name>
    <name type="common">Cave loach</name>
    <dbReference type="NCBI Taxonomy" id="992332"/>
    <lineage>
        <taxon>Eukaryota</taxon>
        <taxon>Metazoa</taxon>
        <taxon>Chordata</taxon>
        <taxon>Craniata</taxon>
        <taxon>Vertebrata</taxon>
        <taxon>Euteleostomi</taxon>
        <taxon>Actinopterygii</taxon>
        <taxon>Neopterygii</taxon>
        <taxon>Teleostei</taxon>
        <taxon>Ostariophysi</taxon>
        <taxon>Cypriniformes</taxon>
        <taxon>Nemacheilidae</taxon>
        <taxon>Triplophysa</taxon>
    </lineage>
</organism>
<feature type="region of interest" description="Disordered" evidence="5">
    <location>
        <begin position="86"/>
        <end position="106"/>
    </location>
</feature>
<reference evidence="6" key="1">
    <citation type="submission" date="2021-02" db="EMBL/GenBank/DDBJ databases">
        <title>Comparative genomics reveals that relaxation of natural selection precedes convergent phenotypic evolution of cavefish.</title>
        <authorList>
            <person name="Peng Z."/>
        </authorList>
    </citation>
    <scope>NUCLEOTIDE SEQUENCE</scope>
    <source>
        <tissue evidence="6">Muscle</tissue>
    </source>
</reference>
<proteinExistence type="predicted"/>
<feature type="compositionally biased region" description="Polar residues" evidence="5">
    <location>
        <begin position="95"/>
        <end position="106"/>
    </location>
</feature>
<dbReference type="EMBL" id="JAFHDT010000004">
    <property type="protein sequence ID" value="KAI7811413.1"/>
    <property type="molecule type" value="Genomic_DNA"/>
</dbReference>
<name>A0A9W7X0B1_TRIRA</name>
<dbReference type="Pfam" id="PF15090">
    <property type="entry name" value="DUF4553"/>
    <property type="match status" value="1"/>
</dbReference>
<keyword evidence="4" id="KW-0539">Nucleus</keyword>
<feature type="region of interest" description="Disordered" evidence="5">
    <location>
        <begin position="161"/>
        <end position="186"/>
    </location>
</feature>
<feature type="compositionally biased region" description="Polar residues" evidence="5">
    <location>
        <begin position="1587"/>
        <end position="1600"/>
    </location>
</feature>
<evidence type="ECO:0000256" key="2">
    <source>
        <dbReference type="ARBA" id="ARBA00023125"/>
    </source>
</evidence>
<feature type="region of interest" description="Disordered" evidence="5">
    <location>
        <begin position="1167"/>
        <end position="1204"/>
    </location>
</feature>
<feature type="region of interest" description="Disordered" evidence="5">
    <location>
        <begin position="401"/>
        <end position="427"/>
    </location>
</feature>
<keyword evidence="1" id="KW-0805">Transcription regulation</keyword>
<evidence type="ECO:0000256" key="1">
    <source>
        <dbReference type="ARBA" id="ARBA00023015"/>
    </source>
</evidence>
<dbReference type="PANTHER" id="PTHR21545">
    <property type="entry name" value="TRANSCRIPTION FACTOR MLR1/2"/>
    <property type="match status" value="1"/>
</dbReference>
<comment type="caution">
    <text evidence="6">The sequence shown here is derived from an EMBL/GenBank/DDBJ whole genome shotgun (WGS) entry which is preliminary data.</text>
</comment>
<dbReference type="Proteomes" id="UP001059041">
    <property type="component" value="Linkage Group LG4"/>
</dbReference>
<dbReference type="InterPro" id="IPR028104">
    <property type="entry name" value="DUF4553"/>
</dbReference>
<feature type="compositionally biased region" description="Basic residues" evidence="5">
    <location>
        <begin position="805"/>
        <end position="817"/>
    </location>
</feature>
<keyword evidence="7" id="KW-1185">Reference proteome</keyword>
<feature type="region of interest" description="Disordered" evidence="5">
    <location>
        <begin position="982"/>
        <end position="1007"/>
    </location>
</feature>
<feature type="compositionally biased region" description="Polar residues" evidence="5">
    <location>
        <begin position="641"/>
        <end position="666"/>
    </location>
</feature>
<evidence type="ECO:0000256" key="3">
    <source>
        <dbReference type="ARBA" id="ARBA00023163"/>
    </source>
</evidence>
<evidence type="ECO:0000313" key="7">
    <source>
        <dbReference type="Proteomes" id="UP001059041"/>
    </source>
</evidence>
<feature type="compositionally biased region" description="Polar residues" evidence="5">
    <location>
        <begin position="621"/>
        <end position="633"/>
    </location>
</feature>
<feature type="compositionally biased region" description="Polar residues" evidence="5">
    <location>
        <begin position="818"/>
        <end position="836"/>
    </location>
</feature>
<feature type="region of interest" description="Disordered" evidence="5">
    <location>
        <begin position="1587"/>
        <end position="1663"/>
    </location>
</feature>
<feature type="compositionally biased region" description="Polar residues" evidence="5">
    <location>
        <begin position="210"/>
        <end position="225"/>
    </location>
</feature>
<keyword evidence="3" id="KW-0804">Transcription</keyword>
<feature type="region of interest" description="Disordered" evidence="5">
    <location>
        <begin position="576"/>
        <end position="681"/>
    </location>
</feature>
<keyword evidence="2" id="KW-0238">DNA-binding</keyword>
<evidence type="ECO:0000256" key="5">
    <source>
        <dbReference type="SAM" id="MobiDB-lite"/>
    </source>
</evidence>
<feature type="compositionally biased region" description="Basic and acidic residues" evidence="5">
    <location>
        <begin position="170"/>
        <end position="179"/>
    </location>
</feature>
<accession>A0A9W7X0B1</accession>
<dbReference type="GO" id="GO:0005634">
    <property type="term" value="C:nucleus"/>
    <property type="evidence" value="ECO:0007669"/>
    <property type="project" value="TreeGrafter"/>
</dbReference>
<feature type="compositionally biased region" description="Low complexity" evidence="5">
    <location>
        <begin position="401"/>
        <end position="413"/>
    </location>
</feature>
<sequence>MATQCRSSKCTAERKGFRRELDSWRHKLIHCVGFESILEGIYGPRLLQDLNIFDECEPEAVDDWSVDANCAFCNLQLEKLNDHSSAVAVPGSPTHAETPSPQSLSTSEKLQCQADRFLHAIFRKKEFPQSCDSSIPLVAQELMRKMIRRFALEYASKSQAHEGLNSLSDNSERLPKQPDSDGPLDLTVSRASQALQQADGVLDLSKKNSSENASIQQKVSCSSGPNEEDQPRLGKKDDSKDPEAWKVTVLEKVLSSFCSRHRLLLHHILMDMQEDYNNSVTLRDVHRRQFKAESLCCNADKKLLNESPILALNDCSVTAGTCYRTACRFSTCTIPPICVCLKNIHSQSCQNIAVACVGQVMCYNPTVCCTHSKIPLCQYQQNSDHAYVCCTRSAPVTSQNNCNSQNGSRGSRSPSPPPLSPKPVDTEGKMTVKTSIFHLQDCKTLNMAPPSLLPHRTEDEDPSWHSNTPIRAGSPDCDKVVTSHTQADKENDQCGSLIGDLMERVTEKLRSIQPSEREQSLASQISKTRDDTHLTEIITTVLHNSSDKDYNLNDLLQKHGQRSPQTRSRRRLDTLEAMSKSPDHLSSRRQSLQIKRDLARLSPSNFRTKIGSERKKIKAITPSTHSGVEQNVSRLVERGSKTVNTELPDSSGNLTTQNDEIQNDQETQPHDEPSSLDERTEVQATDLHQKVKTKTCQETSLTVQIGRSRRNIVPPQRFSSYVTEPRKMYFAACFSESIFIKHFPEDSSSTALCSTEETVHPSDKPPLITDDEKQGCDVPQNMALAKYDILCKEETICEHENCGRNPHKTSPKKRKMHPNSTSPLKRSKPCRSNSLDTVSSTPTETVPNSTTTESVRHAKESQRGLKYNSPIKLMFVSSETGEDGIKYTLKAATSGSNSQEVFDPCVESSWEGSVIDKQVQDSGEVIEPALEGSPIEVVELPPSCSNSESENLESIQIAHQTSPVKRRPGRPKKLGPHIVKSVKRPIGRPPKPKMTDLDVSTGKTGPSVVDRRATEISQKDDGNKNLKITIVYGRSRRARRVVSEDFGHLSVYQNDCGLSKGGKCSKASSGKKTSNDQITKEQLKDLHFVMPVEDKKCTVSSSCNIKCQRQSDVAVFRKPGRPPKVKISGISVTVNSESPRQRKIHMKRDTKDSHLLRRNLLVEFLPSKDKTLDTPTDSPKDALTAPGKCPQNPRRPLKPVRHSVRERKPSIYLLHSVATARSCALVCRSRKLLLNKASSEASHPTESKHEDPSNDALSKKTKNVSCMQDIVRFSAVSVDPIFSSNDQVRWWPTSASPETLNEELARRIRLMSSTWVSDVLEANKAEIQTSAKPKTYERLNGTAKKSAVKKLFDQNYDIESLCTWFMQTTETQSLAIVKKASVHNPKEFFQYNPSRPNYKVNVCPSPQAERLKKHVKKFAKIVPKSPSMHKEEQEMFRRARRSQAKRKLFKTHPIKLRNDIGQQLSRSRTTWLVYSTTLLRARLKFQTRTRKTRLDKAHKIFIGQMGTRTTGAHTIKLLKEIHSFVNKTPAPIMKLRNALKHSLKCTGVVRTSRKTLGNSKENRIGSKALSPESLKECRVFVKKMNSPNTKSTTEECNNCKTHSDGSSEQENERNGDIVVQGVLKSPVPSSPKCEGKRKGIKRKSYSTSPSLPAKMLRQSRSSRGVLGARWCDFVLGKS</sequence>
<feature type="compositionally biased region" description="Basic residues" evidence="5">
    <location>
        <begin position="1195"/>
        <end position="1204"/>
    </location>
</feature>
<feature type="region of interest" description="Disordered" evidence="5">
    <location>
        <begin position="1237"/>
        <end position="1260"/>
    </location>
</feature>
<evidence type="ECO:0000313" key="6">
    <source>
        <dbReference type="EMBL" id="KAI7811413.1"/>
    </source>
</evidence>
<feature type="region of interest" description="Disordered" evidence="5">
    <location>
        <begin position="449"/>
        <end position="477"/>
    </location>
</feature>
<feature type="compositionally biased region" description="Basic and acidic residues" evidence="5">
    <location>
        <begin position="1601"/>
        <end position="1615"/>
    </location>
</feature>